<reference evidence="1" key="1">
    <citation type="submission" date="2012-09" db="EMBL/GenBank/DDBJ databases">
        <title>Metagenomic Characterization of a Microbial Community in Wastewater Detects High Levels of Antibiotic Resistance.</title>
        <authorList>
            <person name="Abrams M."/>
            <person name="Caldwell A."/>
            <person name="Vandaei E."/>
            <person name="Lee W."/>
            <person name="Perrott J."/>
            <person name="Khan S.Y."/>
            <person name="Ta J."/>
            <person name="Romero D."/>
            <person name="Nguyen V."/>
            <person name="Pourmand N."/>
            <person name="Ouverney C.C."/>
        </authorList>
    </citation>
    <scope>NUCLEOTIDE SEQUENCE</scope>
</reference>
<accession>L7VUK2</accession>
<proteinExistence type="predicted"/>
<dbReference type="EMBL" id="JX649864">
    <property type="protein sequence ID" value="AGC71154.1"/>
    <property type="molecule type" value="Genomic_DNA"/>
</dbReference>
<name>L7VUK2_9BACT</name>
<sequence>MVLENIACAWASPGSTKSCLALLVAMNRLGIDGIRGPP</sequence>
<dbReference type="AlphaFoldDB" id="L7VUK2"/>
<organism evidence="1">
    <name type="scientific">uncultured bacterium A1Q1_fos_600</name>
    <dbReference type="NCBI Taxonomy" id="1256587"/>
    <lineage>
        <taxon>Bacteria</taxon>
        <taxon>environmental samples</taxon>
    </lineage>
</organism>
<protein>
    <submittedName>
        <fullName evidence="1">Uncharacterized protein</fullName>
    </submittedName>
</protein>
<evidence type="ECO:0000313" key="1">
    <source>
        <dbReference type="EMBL" id="AGC71154.1"/>
    </source>
</evidence>